<gene>
    <name evidence="2" type="ORF">C7V51_02755</name>
</gene>
<dbReference type="AlphaFoldDB" id="A0AAD1AB26"/>
<reference evidence="2 3" key="1">
    <citation type="submission" date="2018-03" db="EMBL/GenBank/DDBJ databases">
        <title>Bacteriophage NCPPB3778 and a type I-E CRISPR drive the evolution of the US Biological Select Agent, Rathayibacter toxicus.</title>
        <authorList>
            <person name="Davis E.W.II."/>
            <person name="Tabima J.F."/>
            <person name="Weisberg A.J."/>
            <person name="Dantas Lopes L."/>
            <person name="Wiseman M.S."/>
            <person name="Wiseman M.S."/>
            <person name="Pupko T."/>
            <person name="Belcher M.S."/>
            <person name="Sechler A.J."/>
            <person name="Tancos M.A."/>
            <person name="Schroeder B.K."/>
            <person name="Murray T.D."/>
            <person name="Luster D.G."/>
            <person name="Schneider W.L."/>
            <person name="Rogers E."/>
            <person name="Andreote F.D."/>
            <person name="Grunwald N.J."/>
            <person name="Putnam M.L."/>
            <person name="Chang J.H."/>
        </authorList>
    </citation>
    <scope>NUCLEOTIDE SEQUENCE [LARGE SCALE GENOMIC DNA]</scope>
    <source>
        <strain evidence="2 3">NCCPB 2253</strain>
    </source>
</reference>
<dbReference type="KEGG" id="ria:C7V51_02755"/>
<dbReference type="Proteomes" id="UP000283946">
    <property type="component" value="Chromosome"/>
</dbReference>
<feature type="transmembrane region" description="Helical" evidence="1">
    <location>
        <begin position="165"/>
        <end position="192"/>
    </location>
</feature>
<feature type="transmembrane region" description="Helical" evidence="1">
    <location>
        <begin position="142"/>
        <end position="159"/>
    </location>
</feature>
<keyword evidence="2" id="KW-0378">Hydrolase</keyword>
<evidence type="ECO:0000313" key="2">
    <source>
        <dbReference type="EMBL" id="AZZ54921.1"/>
    </source>
</evidence>
<dbReference type="Pfam" id="PF04307">
    <property type="entry name" value="YdjM"/>
    <property type="match status" value="1"/>
</dbReference>
<protein>
    <submittedName>
        <fullName evidence="2">Metal-dependent hydrolase</fullName>
    </submittedName>
</protein>
<keyword evidence="1" id="KW-0812">Transmembrane</keyword>
<feature type="transmembrane region" description="Helical" evidence="1">
    <location>
        <begin position="114"/>
        <end position="135"/>
    </location>
</feature>
<evidence type="ECO:0000313" key="3">
    <source>
        <dbReference type="Proteomes" id="UP000283946"/>
    </source>
</evidence>
<proteinExistence type="predicted"/>
<name>A0AAD1AB26_9MICO</name>
<sequence length="259" mass="26248">MMGTSHALTGAAAWVAVTSTAAQLPAFAWHPLEPAAVALGAVVCAGAALLPDADHHNATIAHSVPGAAKLATAAVGALSGGHRHGTHSGISAVAVLFGALWLTGSGWLDIDNGPAFTVVAGAVAAALLAFAVKVLRITKRWPLGWTVGVALAALITWLAPGQWSWLPLCVAVGWIVHLAGDFLTTGGLPLAWPLKPKAPKAWAQTPLLGSLWTRGGYFALPALGNAGSWREWLLMVPVAVYAVAGIALAGAAALPTVFG</sequence>
<accession>A0AAD1AB26</accession>
<evidence type="ECO:0000256" key="1">
    <source>
        <dbReference type="SAM" id="Phobius"/>
    </source>
</evidence>
<organism evidence="2 3">
    <name type="scientific">Rathayibacter iranicus</name>
    <dbReference type="NCBI Taxonomy" id="59737"/>
    <lineage>
        <taxon>Bacteria</taxon>
        <taxon>Bacillati</taxon>
        <taxon>Actinomycetota</taxon>
        <taxon>Actinomycetes</taxon>
        <taxon>Micrococcales</taxon>
        <taxon>Microbacteriaceae</taxon>
        <taxon>Rathayibacter</taxon>
    </lineage>
</organism>
<feature type="transmembrane region" description="Helical" evidence="1">
    <location>
        <begin position="89"/>
        <end position="108"/>
    </location>
</feature>
<dbReference type="InterPro" id="IPR007404">
    <property type="entry name" value="YdjM-like"/>
</dbReference>
<keyword evidence="1" id="KW-0472">Membrane</keyword>
<dbReference type="RefSeq" id="WP_104354106.1">
    <property type="nucleotide sequence ID" value="NZ_CP028130.1"/>
</dbReference>
<dbReference type="GO" id="GO:0016787">
    <property type="term" value="F:hydrolase activity"/>
    <property type="evidence" value="ECO:0007669"/>
    <property type="project" value="UniProtKB-KW"/>
</dbReference>
<feature type="transmembrane region" description="Helical" evidence="1">
    <location>
        <begin position="232"/>
        <end position="254"/>
    </location>
</feature>
<keyword evidence="1" id="KW-1133">Transmembrane helix</keyword>
<dbReference type="EMBL" id="CP028130">
    <property type="protein sequence ID" value="AZZ54921.1"/>
    <property type="molecule type" value="Genomic_DNA"/>
</dbReference>